<keyword evidence="2" id="KW-0285">Flavoprotein</keyword>
<dbReference type="PANTHER" id="PTHR11082">
    <property type="entry name" value="TRNA-DIHYDROURIDINE SYNTHASE"/>
    <property type="match status" value="1"/>
</dbReference>
<evidence type="ECO:0000256" key="2">
    <source>
        <dbReference type="ARBA" id="ARBA00022630"/>
    </source>
</evidence>
<sequence length="406" mass="46467">MSFLKETLKEAVLAPMVRGSELAFRQLVRKHGVKVCYSPMLRAEEVIDAYKKWKRGASSISDFRHEDGALLFHDICLDKDILVIQLCGSDASDLYEATVILLELQISQDLQLIGIDLNLGCPQKCAEDGNFGAFLVENYPDLAIECVSSMRKAIDLFEKSVQGRDKLGYKKPFLSCKMRLLESNEETISFGKRLEDTGIDMLAVHCRHRIDKFGGEAIISSGKKLVESLSIPIIINGENIRNLEDVETLIEETKAHGCMVARAFLQNPCLLNNSACIDPSFLASNYLDYVEQFPPPSPLYIQKHLRWIYRIYLQPKKNEILDYENWKHRLWKFLARPYLSELEQFRHFIALYSKLNKSPLPESLSYIKDPSFHSIRHHKLQDDDVDSDEGFGDAFNTQAIELLFHS</sequence>
<dbReference type="Gene3D" id="3.20.20.70">
    <property type="entry name" value="Aldolase class I"/>
    <property type="match status" value="1"/>
</dbReference>
<comment type="caution">
    <text evidence="15">The sequence shown here is derived from an EMBL/GenBank/DDBJ whole genome shotgun (WGS) entry which is preliminary data.</text>
</comment>
<keyword evidence="4" id="KW-0819">tRNA processing</keyword>
<dbReference type="SUPFAM" id="SSF51395">
    <property type="entry name" value="FMN-linked oxidoreductases"/>
    <property type="match status" value="1"/>
</dbReference>
<evidence type="ECO:0000313" key="15">
    <source>
        <dbReference type="EMBL" id="GFH56638.1"/>
    </source>
</evidence>
<dbReference type="PROSITE" id="PS01136">
    <property type="entry name" value="UPF0034"/>
    <property type="match status" value="1"/>
</dbReference>
<dbReference type="Proteomes" id="UP001054902">
    <property type="component" value="Unassembled WGS sequence"/>
</dbReference>
<comment type="catalytic activity">
    <reaction evidence="12">
        <text>5,6-dihydrouridine(16) in tRNA + NAD(+) = uridine(16) in tRNA + NADH + H(+)</text>
        <dbReference type="Rhea" id="RHEA:53380"/>
        <dbReference type="Rhea" id="RHEA-COMP:13543"/>
        <dbReference type="Rhea" id="RHEA-COMP:13544"/>
        <dbReference type="ChEBI" id="CHEBI:15378"/>
        <dbReference type="ChEBI" id="CHEBI:57540"/>
        <dbReference type="ChEBI" id="CHEBI:57945"/>
        <dbReference type="ChEBI" id="CHEBI:65315"/>
        <dbReference type="ChEBI" id="CHEBI:74443"/>
        <dbReference type="EC" id="1.3.1.88"/>
    </reaction>
    <physiologicalReaction direction="right-to-left" evidence="12">
        <dbReference type="Rhea" id="RHEA:53382"/>
    </physiologicalReaction>
</comment>
<dbReference type="PANTHER" id="PTHR11082:SF5">
    <property type="entry name" value="TRNA-DIHYDROURIDINE(16_17) SYNTHASE [NAD(P)(+)]-LIKE"/>
    <property type="match status" value="1"/>
</dbReference>
<feature type="domain" description="DUS-like FMN-binding" evidence="14">
    <location>
        <begin position="13"/>
        <end position="284"/>
    </location>
</feature>
<keyword evidence="16" id="KW-1185">Reference proteome</keyword>
<evidence type="ECO:0000256" key="1">
    <source>
        <dbReference type="ARBA" id="ARBA00001917"/>
    </source>
</evidence>
<evidence type="ECO:0000256" key="9">
    <source>
        <dbReference type="ARBA" id="ARBA00038890"/>
    </source>
</evidence>
<dbReference type="Pfam" id="PF01207">
    <property type="entry name" value="Dus"/>
    <property type="match status" value="1"/>
</dbReference>
<comment type="cofactor">
    <cofactor evidence="1">
        <name>FMN</name>
        <dbReference type="ChEBI" id="CHEBI:58210"/>
    </cofactor>
</comment>
<evidence type="ECO:0000256" key="13">
    <source>
        <dbReference type="ARBA" id="ARBA00049467"/>
    </source>
</evidence>
<evidence type="ECO:0000256" key="7">
    <source>
        <dbReference type="ARBA" id="ARBA00023027"/>
    </source>
</evidence>
<keyword evidence="3" id="KW-0288">FMN</keyword>
<comment type="catalytic activity">
    <reaction evidence="10">
        <text>5,6-dihydrouridine(17) in tRNA + NAD(+) = uridine(17) in tRNA + NADH + H(+)</text>
        <dbReference type="Rhea" id="RHEA:53372"/>
        <dbReference type="Rhea" id="RHEA-COMP:13541"/>
        <dbReference type="Rhea" id="RHEA-COMP:13542"/>
        <dbReference type="ChEBI" id="CHEBI:15378"/>
        <dbReference type="ChEBI" id="CHEBI:57540"/>
        <dbReference type="ChEBI" id="CHEBI:57945"/>
        <dbReference type="ChEBI" id="CHEBI:65315"/>
        <dbReference type="ChEBI" id="CHEBI:74443"/>
        <dbReference type="EC" id="1.3.1.88"/>
    </reaction>
    <physiologicalReaction direction="right-to-left" evidence="10">
        <dbReference type="Rhea" id="RHEA:53374"/>
    </physiologicalReaction>
</comment>
<evidence type="ECO:0000256" key="8">
    <source>
        <dbReference type="ARBA" id="ARBA00038313"/>
    </source>
</evidence>
<accession>A0AAD3D2T1</accession>
<evidence type="ECO:0000256" key="12">
    <source>
        <dbReference type="ARBA" id="ARBA00048934"/>
    </source>
</evidence>
<keyword evidence="6" id="KW-0560">Oxidoreductase</keyword>
<dbReference type="InterPro" id="IPR018517">
    <property type="entry name" value="tRNA_hU_synthase_CS"/>
</dbReference>
<dbReference type="CDD" id="cd02801">
    <property type="entry name" value="DUS_like_FMN"/>
    <property type="match status" value="1"/>
</dbReference>
<comment type="catalytic activity">
    <reaction evidence="11">
        <text>5,6-dihydrouridine(16) in tRNA + NADP(+) = uridine(16) in tRNA + NADPH + H(+)</text>
        <dbReference type="Rhea" id="RHEA:53376"/>
        <dbReference type="Rhea" id="RHEA-COMP:13543"/>
        <dbReference type="Rhea" id="RHEA-COMP:13544"/>
        <dbReference type="ChEBI" id="CHEBI:15378"/>
        <dbReference type="ChEBI" id="CHEBI:57783"/>
        <dbReference type="ChEBI" id="CHEBI:58349"/>
        <dbReference type="ChEBI" id="CHEBI:65315"/>
        <dbReference type="ChEBI" id="CHEBI:74443"/>
        <dbReference type="EC" id="1.3.1.88"/>
    </reaction>
    <physiologicalReaction direction="right-to-left" evidence="11">
        <dbReference type="Rhea" id="RHEA:53378"/>
    </physiologicalReaction>
</comment>
<comment type="similarity">
    <text evidence="8">Belongs to the Dus family. Dus1 subfamily.</text>
</comment>
<dbReference type="GO" id="GO:0050660">
    <property type="term" value="F:flavin adenine dinucleotide binding"/>
    <property type="evidence" value="ECO:0007669"/>
    <property type="project" value="InterPro"/>
</dbReference>
<comment type="catalytic activity">
    <reaction evidence="13">
        <text>5,6-dihydrouridine(17) in tRNA + NADP(+) = uridine(17) in tRNA + NADPH + H(+)</text>
        <dbReference type="Rhea" id="RHEA:53368"/>
        <dbReference type="Rhea" id="RHEA-COMP:13541"/>
        <dbReference type="Rhea" id="RHEA-COMP:13542"/>
        <dbReference type="ChEBI" id="CHEBI:15378"/>
        <dbReference type="ChEBI" id="CHEBI:57783"/>
        <dbReference type="ChEBI" id="CHEBI:58349"/>
        <dbReference type="ChEBI" id="CHEBI:65315"/>
        <dbReference type="ChEBI" id="CHEBI:74443"/>
        <dbReference type="EC" id="1.3.1.88"/>
    </reaction>
    <physiologicalReaction direction="right-to-left" evidence="13">
        <dbReference type="Rhea" id="RHEA:53370"/>
    </physiologicalReaction>
</comment>
<gene>
    <name evidence="15" type="ORF">CTEN210_13114</name>
</gene>
<evidence type="ECO:0000256" key="10">
    <source>
        <dbReference type="ARBA" id="ARBA00047287"/>
    </source>
</evidence>
<proteinExistence type="inferred from homology"/>
<name>A0AAD3D2T1_9STRA</name>
<evidence type="ECO:0000256" key="5">
    <source>
        <dbReference type="ARBA" id="ARBA00022857"/>
    </source>
</evidence>
<evidence type="ECO:0000256" key="11">
    <source>
        <dbReference type="ARBA" id="ARBA00047652"/>
    </source>
</evidence>
<dbReference type="InterPro" id="IPR035587">
    <property type="entry name" value="DUS-like_FMN-bd"/>
</dbReference>
<dbReference type="InterPro" id="IPR013785">
    <property type="entry name" value="Aldolase_TIM"/>
</dbReference>
<evidence type="ECO:0000256" key="3">
    <source>
        <dbReference type="ARBA" id="ARBA00022643"/>
    </source>
</evidence>
<dbReference type="GO" id="GO:0017150">
    <property type="term" value="F:tRNA dihydrouridine synthase activity"/>
    <property type="evidence" value="ECO:0007669"/>
    <property type="project" value="InterPro"/>
</dbReference>
<keyword evidence="7" id="KW-0520">NAD</keyword>
<dbReference type="AlphaFoldDB" id="A0AAD3D2T1"/>
<evidence type="ECO:0000313" key="16">
    <source>
        <dbReference type="Proteomes" id="UP001054902"/>
    </source>
</evidence>
<evidence type="ECO:0000256" key="6">
    <source>
        <dbReference type="ARBA" id="ARBA00023002"/>
    </source>
</evidence>
<evidence type="ECO:0000259" key="14">
    <source>
        <dbReference type="Pfam" id="PF01207"/>
    </source>
</evidence>
<dbReference type="EMBL" id="BLLK01000055">
    <property type="protein sequence ID" value="GFH56638.1"/>
    <property type="molecule type" value="Genomic_DNA"/>
</dbReference>
<dbReference type="EC" id="1.3.1.88" evidence="9"/>
<reference evidence="15 16" key="1">
    <citation type="journal article" date="2021" name="Sci. Rep.">
        <title>The genome of the diatom Chaetoceros tenuissimus carries an ancient integrated fragment of an extant virus.</title>
        <authorList>
            <person name="Hongo Y."/>
            <person name="Kimura K."/>
            <person name="Takaki Y."/>
            <person name="Yoshida Y."/>
            <person name="Baba S."/>
            <person name="Kobayashi G."/>
            <person name="Nagasaki K."/>
            <person name="Hano T."/>
            <person name="Tomaru Y."/>
        </authorList>
    </citation>
    <scope>NUCLEOTIDE SEQUENCE [LARGE SCALE GENOMIC DNA]</scope>
    <source>
        <strain evidence="15 16">NIES-3715</strain>
    </source>
</reference>
<organism evidence="15 16">
    <name type="scientific">Chaetoceros tenuissimus</name>
    <dbReference type="NCBI Taxonomy" id="426638"/>
    <lineage>
        <taxon>Eukaryota</taxon>
        <taxon>Sar</taxon>
        <taxon>Stramenopiles</taxon>
        <taxon>Ochrophyta</taxon>
        <taxon>Bacillariophyta</taxon>
        <taxon>Coscinodiscophyceae</taxon>
        <taxon>Chaetocerotophycidae</taxon>
        <taxon>Chaetocerotales</taxon>
        <taxon>Chaetocerotaceae</taxon>
        <taxon>Chaetoceros</taxon>
    </lineage>
</organism>
<keyword evidence="5" id="KW-0521">NADP</keyword>
<evidence type="ECO:0000256" key="4">
    <source>
        <dbReference type="ARBA" id="ARBA00022694"/>
    </source>
</evidence>
<protein>
    <recommendedName>
        <fullName evidence="9">tRNA-dihydrouridine(16/17) synthase [NAD(P)(+)]</fullName>
        <ecNumber evidence="9">1.3.1.88</ecNumber>
    </recommendedName>
</protein>